<dbReference type="FunFam" id="2.60.120.620:FF:000001">
    <property type="entry name" value="Prolyl 4-hydroxylase subunit alpha 2"/>
    <property type="match status" value="1"/>
</dbReference>
<feature type="domain" description="Fe2OG dioxygenase" evidence="16">
    <location>
        <begin position="414"/>
        <end position="530"/>
    </location>
</feature>
<evidence type="ECO:0000256" key="15">
    <source>
        <dbReference type="SAM" id="SignalP"/>
    </source>
</evidence>
<keyword evidence="12" id="KW-0408">Iron</keyword>
<reference evidence="17" key="3">
    <citation type="submission" date="2025-09" db="UniProtKB">
        <authorList>
            <consortium name="Ensembl"/>
        </authorList>
    </citation>
    <scope>IDENTIFICATION</scope>
</reference>
<evidence type="ECO:0000256" key="10">
    <source>
        <dbReference type="ARBA" id="ARBA00022964"/>
    </source>
</evidence>
<evidence type="ECO:0000313" key="18">
    <source>
        <dbReference type="Proteomes" id="UP000694680"/>
    </source>
</evidence>
<dbReference type="InterPro" id="IPR019734">
    <property type="entry name" value="TPR_rpt"/>
</dbReference>
<dbReference type="InterPro" id="IPR011990">
    <property type="entry name" value="TPR-like_helical_dom_sf"/>
</dbReference>
<dbReference type="Gene3D" id="6.10.140.1460">
    <property type="match status" value="1"/>
</dbReference>
<evidence type="ECO:0000313" key="17">
    <source>
        <dbReference type="Ensembl" id="ENSGWIP00000029740.1"/>
    </source>
</evidence>
<feature type="repeat" description="TPR" evidence="14">
    <location>
        <begin position="208"/>
        <end position="241"/>
    </location>
</feature>
<dbReference type="RefSeq" id="XP_028321859.1">
    <property type="nucleotide sequence ID" value="XM_028466058.1"/>
</dbReference>
<feature type="signal peptide" evidence="15">
    <location>
        <begin position="1"/>
        <end position="22"/>
    </location>
</feature>
<dbReference type="InterPro" id="IPR045054">
    <property type="entry name" value="P4HA-like"/>
</dbReference>
<evidence type="ECO:0000256" key="3">
    <source>
        <dbReference type="ARBA" id="ARBA00004319"/>
    </source>
</evidence>
<keyword evidence="13" id="KW-0325">Glycoprotein</keyword>
<keyword evidence="9" id="KW-0847">Vitamin C</keyword>
<dbReference type="EC" id="1.14.11.2" evidence="5"/>
<sequence length="545" mass="62488">MMRQLQFFVYLVSLSCSWITHAEIFTSIGQMTDLVYTEKELVQSLKDYIKAEESKLAAIKSWANKLDDLTRVSTSDPEGYLAHPVNAYKLMKRLNTEWSELESLVLQNPSDGFISNMSVHRQYFPDQDDETGAAKALMRLQDTYQLDSEAFSRGKLPGMHANSLLTVDDCFDMGKTAYNDADYYHAVLWLQQSLKQLDAGEEAMVLKADILDYLSFSVYQMGDLPRAIELTRRLVAVDPNHDRAGGNLRYFERLLTKQLHEMNQTYQPPSEEPIQLGTYVRPKDHLPEREIYEALCRGEGLQMNEARRSRLYCRYQDGNRNPRLLLKPMMEEDEWDSPRIVRYLNVLSEEEIGKIKELAKPRLSRATVRDPKTGVLTTANYRVSKSAWLEADDDPVIDRVNQRIEDITGLAVDTAELLQVANYGVGGQYEPHFDFSRRPFDSNLKKDEPDAFKRLGTGNRVATFLNYMSDVEAGGATVFPDFGAAIWPRKGTAVFWYNLYRSGEGDYRTRHAACPVLVGSKWVSNKWIHERGQEFRRPCGLTEVD</sequence>
<dbReference type="GO" id="GO:0005506">
    <property type="term" value="F:iron ion binding"/>
    <property type="evidence" value="ECO:0007669"/>
    <property type="project" value="InterPro"/>
</dbReference>
<dbReference type="InterPro" id="IPR044862">
    <property type="entry name" value="Pro_4_hyd_alph_FE2OG_OXY"/>
</dbReference>
<dbReference type="InterPro" id="IPR013547">
    <property type="entry name" value="P4H_N"/>
</dbReference>
<dbReference type="Pfam" id="PF23558">
    <property type="entry name" value="TPR_P4H"/>
    <property type="match status" value="1"/>
</dbReference>
<dbReference type="Gene3D" id="2.60.120.620">
    <property type="entry name" value="q2cbj1_9rhob like domain"/>
    <property type="match status" value="1"/>
</dbReference>
<dbReference type="InterPro" id="IPR059068">
    <property type="entry name" value="TPR_P4H"/>
</dbReference>
<evidence type="ECO:0000256" key="12">
    <source>
        <dbReference type="ARBA" id="ARBA00023004"/>
    </source>
</evidence>
<comment type="cofactor">
    <cofactor evidence="1">
        <name>L-ascorbate</name>
        <dbReference type="ChEBI" id="CHEBI:38290"/>
    </cofactor>
</comment>
<keyword evidence="8" id="KW-0256">Endoplasmic reticulum</keyword>
<keyword evidence="18" id="KW-1185">Reference proteome</keyword>
<dbReference type="FunFam" id="1.25.40.10:FF:000006">
    <property type="entry name" value="Prolyl 4-hydroxylase subunit alpha 2"/>
    <property type="match status" value="1"/>
</dbReference>
<dbReference type="GO" id="GO:0031418">
    <property type="term" value="F:L-ascorbic acid binding"/>
    <property type="evidence" value="ECO:0007669"/>
    <property type="project" value="UniProtKB-KW"/>
</dbReference>
<dbReference type="OrthoDB" id="420380at2759"/>
<evidence type="ECO:0000256" key="1">
    <source>
        <dbReference type="ARBA" id="ARBA00001961"/>
    </source>
</evidence>
<dbReference type="Pfam" id="PF13640">
    <property type="entry name" value="2OG-FeII_Oxy_3"/>
    <property type="match status" value="1"/>
</dbReference>
<dbReference type="PROSITE" id="PS50005">
    <property type="entry name" value="TPR"/>
    <property type="match status" value="1"/>
</dbReference>
<dbReference type="AlphaFoldDB" id="A0A8C5GG37"/>
<dbReference type="Pfam" id="PF08336">
    <property type="entry name" value="P4Ha_N"/>
    <property type="match status" value="1"/>
</dbReference>
<dbReference type="RefSeq" id="XP_028321858.1">
    <property type="nucleotide sequence ID" value="XM_028466057.1"/>
</dbReference>
<dbReference type="SMART" id="SM00702">
    <property type="entry name" value="P4Hc"/>
    <property type="match status" value="1"/>
</dbReference>
<dbReference type="PANTHER" id="PTHR10869">
    <property type="entry name" value="PROLYL 4-HYDROXYLASE ALPHA SUBUNIT"/>
    <property type="match status" value="1"/>
</dbReference>
<dbReference type="PROSITE" id="PS51257">
    <property type="entry name" value="PROKAR_LIPOPROTEIN"/>
    <property type="match status" value="1"/>
</dbReference>
<evidence type="ECO:0000256" key="11">
    <source>
        <dbReference type="ARBA" id="ARBA00023002"/>
    </source>
</evidence>
<reference evidence="17" key="1">
    <citation type="submission" date="2020-06" db="EMBL/GenBank/DDBJ databases">
        <authorList>
            <consortium name="Wellcome Sanger Institute Data Sharing"/>
        </authorList>
    </citation>
    <scope>NUCLEOTIDE SEQUENCE [LARGE SCALE GENOMIC DNA]</scope>
</reference>
<keyword evidence="6" id="KW-0479">Metal-binding</keyword>
<dbReference type="GO" id="GO:0005788">
    <property type="term" value="C:endoplasmic reticulum lumen"/>
    <property type="evidence" value="ECO:0007669"/>
    <property type="project" value="UniProtKB-SubCell"/>
</dbReference>
<dbReference type="PROSITE" id="PS51471">
    <property type="entry name" value="FE2OG_OXY"/>
    <property type="match status" value="1"/>
</dbReference>
<evidence type="ECO:0000256" key="5">
    <source>
        <dbReference type="ARBA" id="ARBA00012269"/>
    </source>
</evidence>
<dbReference type="Proteomes" id="UP000694680">
    <property type="component" value="Chromosome 14"/>
</dbReference>
<evidence type="ECO:0000256" key="8">
    <source>
        <dbReference type="ARBA" id="ARBA00022824"/>
    </source>
</evidence>
<dbReference type="Ensembl" id="ENSGWIT00000032453.1">
    <property type="protein sequence ID" value="ENSGWIP00000029740.1"/>
    <property type="gene ID" value="ENSGWIG00000015208.1"/>
</dbReference>
<keyword evidence="11" id="KW-0560">Oxidoreductase</keyword>
<keyword evidence="15" id="KW-0732">Signal</keyword>
<dbReference type="GO" id="GO:0004656">
    <property type="term" value="F:procollagen-proline 4-dioxygenase activity"/>
    <property type="evidence" value="ECO:0007669"/>
    <property type="project" value="UniProtKB-EC"/>
</dbReference>
<organism evidence="17 18">
    <name type="scientific">Gouania willdenowi</name>
    <name type="common">Blunt-snouted clingfish</name>
    <name type="synonym">Lepadogaster willdenowi</name>
    <dbReference type="NCBI Taxonomy" id="441366"/>
    <lineage>
        <taxon>Eukaryota</taxon>
        <taxon>Metazoa</taxon>
        <taxon>Chordata</taxon>
        <taxon>Craniata</taxon>
        <taxon>Vertebrata</taxon>
        <taxon>Euteleostomi</taxon>
        <taxon>Actinopterygii</taxon>
        <taxon>Neopterygii</taxon>
        <taxon>Teleostei</taxon>
        <taxon>Neoteleostei</taxon>
        <taxon>Acanthomorphata</taxon>
        <taxon>Ovalentaria</taxon>
        <taxon>Blenniimorphae</taxon>
        <taxon>Blenniiformes</taxon>
        <taxon>Gobiesocoidei</taxon>
        <taxon>Gobiesocidae</taxon>
        <taxon>Gobiesocinae</taxon>
        <taxon>Gouania</taxon>
    </lineage>
</organism>
<protein>
    <recommendedName>
        <fullName evidence="5">procollagen-proline 4-dioxygenase</fullName>
        <ecNumber evidence="5">1.14.11.2</ecNumber>
    </recommendedName>
</protein>
<dbReference type="InterPro" id="IPR005123">
    <property type="entry name" value="Oxoglu/Fe-dep_dioxygenase_dom"/>
</dbReference>
<dbReference type="CTD" id="8974"/>
<reference evidence="17" key="2">
    <citation type="submission" date="2025-08" db="UniProtKB">
        <authorList>
            <consortium name="Ensembl"/>
        </authorList>
    </citation>
    <scope>IDENTIFICATION</scope>
</reference>
<evidence type="ECO:0000256" key="4">
    <source>
        <dbReference type="ARBA" id="ARBA00006511"/>
    </source>
</evidence>
<evidence type="ECO:0000256" key="14">
    <source>
        <dbReference type="PROSITE-ProRule" id="PRU00339"/>
    </source>
</evidence>
<keyword evidence="10" id="KW-0223">Dioxygenase</keyword>
<dbReference type="PANTHER" id="PTHR10869:SF244">
    <property type="entry name" value="PROLYL 4-HYDROXYLASE SUBUNIT ALPHA-2"/>
    <property type="match status" value="1"/>
</dbReference>
<dbReference type="InterPro" id="IPR006620">
    <property type="entry name" value="Pro_4_hyd_alph"/>
</dbReference>
<feature type="chain" id="PRO_5034830593" description="procollagen-proline 4-dioxygenase" evidence="15">
    <location>
        <begin position="23"/>
        <end position="545"/>
    </location>
</feature>
<dbReference type="SUPFAM" id="SSF48452">
    <property type="entry name" value="TPR-like"/>
    <property type="match status" value="1"/>
</dbReference>
<comment type="function">
    <text evidence="2">Catalyzes the post-translational formation of 4-hydroxyproline in -Xaa-Pro-Gly- sequences in collagens and other proteins.</text>
</comment>
<keyword evidence="7 14" id="KW-0802">TPR repeat</keyword>
<accession>A0A8C5GG37</accession>
<proteinExistence type="inferred from homology"/>
<comment type="similarity">
    <text evidence="4">Belongs to the P4HA family.</text>
</comment>
<comment type="subcellular location">
    <subcellularLocation>
        <location evidence="3">Endoplasmic reticulum lumen</location>
    </subcellularLocation>
</comment>
<evidence type="ECO:0000256" key="2">
    <source>
        <dbReference type="ARBA" id="ARBA00002035"/>
    </source>
</evidence>
<evidence type="ECO:0000256" key="13">
    <source>
        <dbReference type="ARBA" id="ARBA00023180"/>
    </source>
</evidence>
<evidence type="ECO:0000256" key="9">
    <source>
        <dbReference type="ARBA" id="ARBA00022896"/>
    </source>
</evidence>
<gene>
    <name evidence="17" type="primary">p4ha2</name>
</gene>
<dbReference type="GeneID" id="114475349"/>
<dbReference type="Gene3D" id="1.25.40.10">
    <property type="entry name" value="Tetratricopeptide repeat domain"/>
    <property type="match status" value="1"/>
</dbReference>
<evidence type="ECO:0000256" key="6">
    <source>
        <dbReference type="ARBA" id="ARBA00022723"/>
    </source>
</evidence>
<evidence type="ECO:0000256" key="7">
    <source>
        <dbReference type="ARBA" id="ARBA00022803"/>
    </source>
</evidence>
<evidence type="ECO:0000259" key="16">
    <source>
        <dbReference type="PROSITE" id="PS51471"/>
    </source>
</evidence>
<name>A0A8C5GG37_GOUWI</name>